<protein>
    <recommendedName>
        <fullName evidence="2">FBD domain-containing protein</fullName>
    </recommendedName>
</protein>
<feature type="non-terminal residue" evidence="3">
    <location>
        <position position="1"/>
    </location>
</feature>
<dbReference type="SMART" id="SM00579">
    <property type="entry name" value="FBD"/>
    <property type="match status" value="1"/>
</dbReference>
<evidence type="ECO:0000313" key="4">
    <source>
        <dbReference type="Proteomes" id="UP000554482"/>
    </source>
</evidence>
<evidence type="ECO:0000313" key="3">
    <source>
        <dbReference type="EMBL" id="KAF5196726.1"/>
    </source>
</evidence>
<name>A0A7J6WH08_THATH</name>
<proteinExistence type="predicted"/>
<feature type="compositionally biased region" description="Basic residues" evidence="1">
    <location>
        <begin position="47"/>
        <end position="58"/>
    </location>
</feature>
<dbReference type="Proteomes" id="UP000554482">
    <property type="component" value="Unassembled WGS sequence"/>
</dbReference>
<evidence type="ECO:0000256" key="1">
    <source>
        <dbReference type="SAM" id="MobiDB-lite"/>
    </source>
</evidence>
<dbReference type="OrthoDB" id="1939276at2759"/>
<dbReference type="EMBL" id="JABWDY010015592">
    <property type="protein sequence ID" value="KAF5196726.1"/>
    <property type="molecule type" value="Genomic_DNA"/>
</dbReference>
<keyword evidence="4" id="KW-1185">Reference proteome</keyword>
<dbReference type="InterPro" id="IPR006566">
    <property type="entry name" value="FBD"/>
</dbReference>
<feature type="domain" description="FBD" evidence="2">
    <location>
        <begin position="81"/>
        <end position="155"/>
    </location>
</feature>
<dbReference type="AlphaFoldDB" id="A0A7J6WH08"/>
<feature type="region of interest" description="Disordered" evidence="1">
    <location>
        <begin position="44"/>
        <end position="63"/>
    </location>
</feature>
<organism evidence="3 4">
    <name type="scientific">Thalictrum thalictroides</name>
    <name type="common">Rue-anemone</name>
    <name type="synonym">Anemone thalictroides</name>
    <dbReference type="NCBI Taxonomy" id="46969"/>
    <lineage>
        <taxon>Eukaryota</taxon>
        <taxon>Viridiplantae</taxon>
        <taxon>Streptophyta</taxon>
        <taxon>Embryophyta</taxon>
        <taxon>Tracheophyta</taxon>
        <taxon>Spermatophyta</taxon>
        <taxon>Magnoliopsida</taxon>
        <taxon>Ranunculales</taxon>
        <taxon>Ranunculaceae</taxon>
        <taxon>Thalictroideae</taxon>
        <taxon>Thalictrum</taxon>
    </lineage>
</organism>
<accession>A0A7J6WH08</accession>
<dbReference type="Pfam" id="PF08387">
    <property type="entry name" value="FBD"/>
    <property type="match status" value="1"/>
</dbReference>
<reference evidence="3 4" key="1">
    <citation type="submission" date="2020-06" db="EMBL/GenBank/DDBJ databases">
        <title>Transcriptomic and genomic resources for Thalictrum thalictroides and T. hernandezii: Facilitating candidate gene discovery in an emerging model plant lineage.</title>
        <authorList>
            <person name="Arias T."/>
            <person name="Riano-Pachon D.M."/>
            <person name="Di Stilio V.S."/>
        </authorList>
    </citation>
    <scope>NUCLEOTIDE SEQUENCE [LARGE SCALE GENOMIC DNA]</scope>
    <source>
        <strain evidence="4">cv. WT478/WT964</strain>
        <tissue evidence="3">Leaves</tissue>
    </source>
</reference>
<gene>
    <name evidence="3" type="ORF">FRX31_013687</name>
</gene>
<evidence type="ECO:0000259" key="2">
    <source>
        <dbReference type="SMART" id="SM00579"/>
    </source>
</evidence>
<sequence length="158" mass="17965">SSRQHRPWANQTWPVWINNSSLFTLLLLATIKFKRTNIVMDASTTSRKSKKRRNGKKKKAEEEGLDLYSHEGYDWTPEAFQSFLSHLKSFEISNFYGNETELSLVEFLLKNAIALEKITINSSSTLSADPMTQLEITTRLLCAPRGPMGTIIKFPLGP</sequence>
<comment type="caution">
    <text evidence="3">The sequence shown here is derived from an EMBL/GenBank/DDBJ whole genome shotgun (WGS) entry which is preliminary data.</text>
</comment>